<dbReference type="Gene3D" id="2.30.30.40">
    <property type="entry name" value="SH3 Domains"/>
    <property type="match status" value="1"/>
</dbReference>
<evidence type="ECO:0000256" key="2">
    <source>
        <dbReference type="ARBA" id="ARBA00007553"/>
    </source>
</evidence>
<sequence length="293" mass="32296">MREMRVVNGKLTDSVPVTSTQTITYHNTTKKSSGKNKKRFIVVHYTAGNLYNDDVRQLSTGSAQVSCHIVIGRNGQVAQVGSFDDIQWHAGASTWKGINGLNSYSIGIELNNPGYLKPTGDGRTYLAHFGKKYDLYNDKLVLAKQPDVGSATYGWLPYTEDQLEALKAVVEALRKAFPTIEEVVGHEQISPGRKQDPGLGIILEWKTMDELNGRIDRTDNDPSAPGIDDLPWANRIVRDAPSGLRIRSGMSTSSSIIGSLKNGEVIQTLWKSAEWLQLKQGGYIATKFTEVIS</sequence>
<dbReference type="InterPro" id="IPR003646">
    <property type="entry name" value="SH3-like_bac-type"/>
</dbReference>
<evidence type="ECO:0000256" key="7">
    <source>
        <dbReference type="ARBA" id="ARBA00023316"/>
    </source>
</evidence>
<dbReference type="SMART" id="SM00287">
    <property type="entry name" value="SH3b"/>
    <property type="match status" value="1"/>
</dbReference>
<dbReference type="GO" id="GO:0042742">
    <property type="term" value="P:defense response to bacterium"/>
    <property type="evidence" value="ECO:0007669"/>
    <property type="project" value="UniProtKB-KW"/>
</dbReference>
<dbReference type="GO" id="GO:0008745">
    <property type="term" value="F:N-acetylmuramoyl-L-alanine amidase activity"/>
    <property type="evidence" value="ECO:0007669"/>
    <property type="project" value="UniProtKB-EC"/>
</dbReference>
<reference evidence="11" key="1">
    <citation type="submission" date="2022-10" db="EMBL/GenBank/DDBJ databases">
        <authorList>
            <person name="Meaden S."/>
        </authorList>
    </citation>
    <scope>NUCLEOTIDE SEQUENCE</scope>
</reference>
<proteinExistence type="inferred from homology"/>
<dbReference type="Gene3D" id="3.40.80.10">
    <property type="entry name" value="Peptidoglycan recognition protein-like"/>
    <property type="match status" value="1"/>
</dbReference>
<comment type="similarity">
    <text evidence="2">Belongs to the N-acetylmuramoyl-L-alanine amidase 2 family.</text>
</comment>
<keyword evidence="6" id="KW-0378">Hydrolase</keyword>
<evidence type="ECO:0000259" key="9">
    <source>
        <dbReference type="SMART" id="SM00287"/>
    </source>
</evidence>
<protein>
    <recommendedName>
        <fullName evidence="8">N-acetylmuramoyl-L-alanine amidase</fullName>
        <ecNumber evidence="3">3.5.1.28</ecNumber>
    </recommendedName>
    <alternativeName>
        <fullName evidence="8">N-acetylmuramoyl-L-alanine amidase</fullName>
    </alternativeName>
</protein>
<evidence type="ECO:0000256" key="5">
    <source>
        <dbReference type="ARBA" id="ARBA00022638"/>
    </source>
</evidence>
<keyword evidence="5" id="KW-0081">Bacteriolytic enzyme</keyword>
<evidence type="ECO:0000256" key="4">
    <source>
        <dbReference type="ARBA" id="ARBA00022529"/>
    </source>
</evidence>
<dbReference type="Pfam" id="PF01510">
    <property type="entry name" value="Amidase_2"/>
    <property type="match status" value="1"/>
</dbReference>
<feature type="domain" description="SH3b" evidence="9">
    <location>
        <begin position="232"/>
        <end position="292"/>
    </location>
</feature>
<dbReference type="Pfam" id="PF08239">
    <property type="entry name" value="SH3_3"/>
    <property type="match status" value="1"/>
</dbReference>
<keyword evidence="7" id="KW-0961">Cell wall biogenesis/degradation</keyword>
<dbReference type="EC" id="3.5.1.28" evidence="3"/>
<dbReference type="InterPro" id="IPR036505">
    <property type="entry name" value="Amidase/PGRP_sf"/>
</dbReference>
<organism evidence="11">
    <name type="scientific">Ochrobactrum phage ORM_20</name>
    <dbReference type="NCBI Taxonomy" id="2985243"/>
    <lineage>
        <taxon>Viruses</taxon>
    </lineage>
</organism>
<comment type="catalytic activity">
    <reaction evidence="1">
        <text>Hydrolyzes the link between N-acetylmuramoyl residues and L-amino acid residues in certain cell-wall glycopeptides.</text>
        <dbReference type="EC" id="3.5.1.28"/>
    </reaction>
</comment>
<evidence type="ECO:0000313" key="11">
    <source>
        <dbReference type="EMBL" id="CAI3971173.1"/>
    </source>
</evidence>
<name>A0A9N6WU06_9VIRU</name>
<evidence type="ECO:0000259" key="10">
    <source>
        <dbReference type="SMART" id="SM00644"/>
    </source>
</evidence>
<dbReference type="InterPro" id="IPR002502">
    <property type="entry name" value="Amidase_domain"/>
</dbReference>
<dbReference type="GO" id="GO:0001897">
    <property type="term" value="P:symbiont-mediated cytolysis of host cell"/>
    <property type="evidence" value="ECO:0007669"/>
    <property type="project" value="UniProtKB-ARBA"/>
</dbReference>
<accession>A0A9N6WU06</accession>
<dbReference type="CDD" id="cd06583">
    <property type="entry name" value="PGRP"/>
    <property type="match status" value="1"/>
</dbReference>
<dbReference type="InterPro" id="IPR051206">
    <property type="entry name" value="NAMLAA_amidase_2"/>
</dbReference>
<evidence type="ECO:0000256" key="8">
    <source>
        <dbReference type="ARBA" id="ARBA00042615"/>
    </source>
</evidence>
<evidence type="ECO:0000256" key="1">
    <source>
        <dbReference type="ARBA" id="ARBA00001561"/>
    </source>
</evidence>
<dbReference type="PANTHER" id="PTHR30417:SF1">
    <property type="entry name" value="N-ACETYLMURAMOYL-L-ALANINE AMIDASE AMID"/>
    <property type="match status" value="1"/>
</dbReference>
<dbReference type="EMBL" id="OX359470">
    <property type="protein sequence ID" value="CAI3971173.1"/>
    <property type="molecule type" value="Genomic_DNA"/>
</dbReference>
<dbReference type="PANTHER" id="PTHR30417">
    <property type="entry name" value="N-ACETYLMURAMOYL-L-ALANINE AMIDASE AMID"/>
    <property type="match status" value="1"/>
</dbReference>
<dbReference type="GO" id="GO:0071555">
    <property type="term" value="P:cell wall organization"/>
    <property type="evidence" value="ECO:0007669"/>
    <property type="project" value="UniProtKB-KW"/>
</dbReference>
<evidence type="ECO:0000256" key="3">
    <source>
        <dbReference type="ARBA" id="ARBA00011901"/>
    </source>
</evidence>
<dbReference type="GO" id="GO:0009254">
    <property type="term" value="P:peptidoglycan turnover"/>
    <property type="evidence" value="ECO:0007669"/>
    <property type="project" value="TreeGrafter"/>
</dbReference>
<feature type="domain" description="N-acetylmuramoyl-L-alanine amidase" evidence="10">
    <location>
        <begin position="27"/>
        <end position="198"/>
    </location>
</feature>
<dbReference type="GO" id="GO:0009253">
    <property type="term" value="P:peptidoglycan catabolic process"/>
    <property type="evidence" value="ECO:0007669"/>
    <property type="project" value="InterPro"/>
</dbReference>
<dbReference type="SMART" id="SM00644">
    <property type="entry name" value="Ami_2"/>
    <property type="match status" value="1"/>
</dbReference>
<dbReference type="SUPFAM" id="SSF55846">
    <property type="entry name" value="N-acetylmuramoyl-L-alanine amidase-like"/>
    <property type="match status" value="1"/>
</dbReference>
<gene>
    <name evidence="11" type="ORF">ORM20_00124</name>
</gene>
<keyword evidence="4" id="KW-0929">Antimicrobial</keyword>
<evidence type="ECO:0000256" key="6">
    <source>
        <dbReference type="ARBA" id="ARBA00022801"/>
    </source>
</evidence>